<dbReference type="GO" id="GO:0003735">
    <property type="term" value="F:structural constituent of ribosome"/>
    <property type="evidence" value="ECO:0007669"/>
    <property type="project" value="InterPro"/>
</dbReference>
<keyword evidence="3" id="KW-0687">Ribonucleoprotein</keyword>
<dbReference type="Gene3D" id="3.10.440.10">
    <property type="match status" value="1"/>
</dbReference>
<dbReference type="InterPro" id="IPR023621">
    <property type="entry name" value="Ribosomal_eL31_dom_sf"/>
</dbReference>
<dbReference type="KEGG" id="aqu:100632408"/>
<dbReference type="GO" id="GO:0022625">
    <property type="term" value="C:cytosolic large ribosomal subunit"/>
    <property type="evidence" value="ECO:0007669"/>
    <property type="project" value="TreeGrafter"/>
</dbReference>
<evidence type="ECO:0000313" key="6">
    <source>
        <dbReference type="EnsemblMetazoa" id="Aqu2.1.34449_001"/>
    </source>
</evidence>
<dbReference type="Proteomes" id="UP000007879">
    <property type="component" value="Unassembled WGS sequence"/>
</dbReference>
<dbReference type="Pfam" id="PF01198">
    <property type="entry name" value="Ribosomal_L31e"/>
    <property type="match status" value="1"/>
</dbReference>
<keyword evidence="2" id="KW-0689">Ribosomal protein</keyword>
<dbReference type="CDD" id="cd00463">
    <property type="entry name" value="Ribosomal_L31e"/>
    <property type="match status" value="1"/>
</dbReference>
<evidence type="ECO:0000256" key="3">
    <source>
        <dbReference type="ARBA" id="ARBA00023274"/>
    </source>
</evidence>
<dbReference type="InterPro" id="IPR020052">
    <property type="entry name" value="Ribosomal_eL31_CS"/>
</dbReference>
<name>A0A1X7V3R8_AMPQE</name>
<proteinExistence type="inferred from homology"/>
<dbReference type="EnsemblMetazoa" id="Aqu2.1.34449_001">
    <property type="protein sequence ID" value="Aqu2.1.34449_001"/>
    <property type="gene ID" value="Aqu2.1.34449"/>
</dbReference>
<dbReference type="GO" id="GO:0002181">
    <property type="term" value="P:cytoplasmic translation"/>
    <property type="evidence" value="ECO:0007669"/>
    <property type="project" value="TreeGrafter"/>
</dbReference>
<evidence type="ECO:0000256" key="1">
    <source>
        <dbReference type="ARBA" id="ARBA00010808"/>
    </source>
</evidence>
<comment type="similarity">
    <text evidence="1">Belongs to the eukaryotic ribosomal protein eL31 family.</text>
</comment>
<dbReference type="PANTHER" id="PTHR10956:SF0">
    <property type="entry name" value="60S RIBOSOMAL PROTEIN L31"/>
    <property type="match status" value="1"/>
</dbReference>
<keyword evidence="7" id="KW-1185">Reference proteome</keyword>
<dbReference type="EnsemblMetazoa" id="XM_003385787.3">
    <property type="protein sequence ID" value="XP_003385835.1"/>
    <property type="gene ID" value="LOC100632408"/>
</dbReference>
<dbReference type="InterPro" id="IPR000054">
    <property type="entry name" value="Ribosomal_eL31"/>
</dbReference>
<organism evidence="6">
    <name type="scientific">Amphimedon queenslandica</name>
    <name type="common">Sponge</name>
    <dbReference type="NCBI Taxonomy" id="400682"/>
    <lineage>
        <taxon>Eukaryota</taxon>
        <taxon>Metazoa</taxon>
        <taxon>Porifera</taxon>
        <taxon>Demospongiae</taxon>
        <taxon>Heteroscleromorpha</taxon>
        <taxon>Haplosclerida</taxon>
        <taxon>Niphatidae</taxon>
        <taxon>Amphimedon</taxon>
    </lineage>
</organism>
<dbReference type="PANTHER" id="PTHR10956">
    <property type="entry name" value="60S RIBOSOMAL PROTEIN L31"/>
    <property type="match status" value="1"/>
</dbReference>
<reference evidence="7" key="1">
    <citation type="journal article" date="2010" name="Nature">
        <title>The Amphimedon queenslandica genome and the evolution of animal complexity.</title>
        <authorList>
            <person name="Srivastava M."/>
            <person name="Simakov O."/>
            <person name="Chapman J."/>
            <person name="Fahey B."/>
            <person name="Gauthier M.E."/>
            <person name="Mitros T."/>
            <person name="Richards G.S."/>
            <person name="Conaco C."/>
            <person name="Dacre M."/>
            <person name="Hellsten U."/>
            <person name="Larroux C."/>
            <person name="Putnam N.H."/>
            <person name="Stanke M."/>
            <person name="Adamska M."/>
            <person name="Darling A."/>
            <person name="Degnan S.M."/>
            <person name="Oakley T.H."/>
            <person name="Plachetzki D.C."/>
            <person name="Zhai Y."/>
            <person name="Adamski M."/>
            <person name="Calcino A."/>
            <person name="Cummins S.F."/>
            <person name="Goodstein D.M."/>
            <person name="Harris C."/>
            <person name="Jackson D.J."/>
            <person name="Leys S.P."/>
            <person name="Shu S."/>
            <person name="Woodcroft B.J."/>
            <person name="Vervoort M."/>
            <person name="Kosik K.S."/>
            <person name="Manning G."/>
            <person name="Degnan B.M."/>
            <person name="Rokhsar D.S."/>
        </authorList>
    </citation>
    <scope>NUCLEOTIDE SEQUENCE [LARGE SCALE GENOMIC DNA]</scope>
</reference>
<protein>
    <recommendedName>
        <fullName evidence="4">Large ribosomal subunit protein eL31</fullName>
    </recommendedName>
    <alternativeName>
        <fullName evidence="5">60S ribosomal protein L31</fullName>
    </alternativeName>
</protein>
<dbReference type="STRING" id="400682.A0A1X7V3R8"/>
<dbReference type="OrthoDB" id="9739313at2759"/>
<evidence type="ECO:0000256" key="2">
    <source>
        <dbReference type="ARBA" id="ARBA00022980"/>
    </source>
</evidence>
<evidence type="ECO:0000313" key="7">
    <source>
        <dbReference type="Proteomes" id="UP000007879"/>
    </source>
</evidence>
<evidence type="ECO:0000256" key="5">
    <source>
        <dbReference type="ARBA" id="ARBA00035337"/>
    </source>
</evidence>
<dbReference type="PROSITE" id="PS01144">
    <property type="entry name" value="RIBOSOMAL_L31E"/>
    <property type="match status" value="1"/>
</dbReference>
<dbReference type="FunCoup" id="A0A1X7V3R8">
    <property type="interactions" value="718"/>
</dbReference>
<gene>
    <name evidence="6" type="primary">100632408</name>
</gene>
<dbReference type="OMA" id="EVWKQGI"/>
<dbReference type="eggNOG" id="KOG0893">
    <property type="taxonomic scope" value="Eukaryota"/>
</dbReference>
<reference evidence="6" key="2">
    <citation type="submission" date="2017-05" db="UniProtKB">
        <authorList>
            <consortium name="EnsemblMetazoa"/>
        </authorList>
    </citation>
    <scope>IDENTIFICATION</scope>
</reference>
<evidence type="ECO:0000256" key="4">
    <source>
        <dbReference type="ARBA" id="ARBA00035230"/>
    </source>
</evidence>
<dbReference type="AlphaFoldDB" id="A0A1X7V3R8"/>
<dbReference type="SUPFAM" id="SSF54575">
    <property type="entry name" value="Ribosomal protein L31e"/>
    <property type="match status" value="1"/>
</dbReference>
<dbReference type="InParanoid" id="A0A1X7V3R8"/>
<accession>A0A1X7V3R8</accession>
<sequence length="123" mass="14374">MPGKGEKTKSALKEVVTREYTIHLHKYIHGIGFKKRAPRAIKAIKKFAQKQMRTTDVRIDTKLNKEVWSKGVRNVPFRIRVRLHRKRNDDDDTANKFYTLVTHVHVESFKGLETKTVDVDSED</sequence>
<dbReference type="SMART" id="SM01380">
    <property type="entry name" value="Ribosomal_L31e"/>
    <property type="match status" value="1"/>
</dbReference>
<dbReference type="FunFam" id="3.10.440.10:FF:000001">
    <property type="entry name" value="60S ribosomal protein L31"/>
    <property type="match status" value="1"/>
</dbReference>